<sequence length="271" mass="31266">MYVSLRRCAGGAAKPHWGEPPKNRWQPFIPDRMHYGEHPTYTGFVLWLRGLRPKIEYLGASTWNTTTLLASLVYRPIRKSYIKHNPDVRYQFIALLSFLSTTWGITYLINLHYQGIIDISQLLSLGIANDLNEHGFWNSKTETLNDKVALFNANVKRLDKLWEDALFDATENNSFEKLCNYLKVEPSDVPTGVIPSTVWNFNMIPYGKDNPDTQVFTEPAVQKPLRSVAINFTYNNQFGNWGDYIDRQDNKGPLMRPARPLFTDIYIPTTK</sequence>
<keyword evidence="1" id="KW-0812">Transmembrane</keyword>
<dbReference type="KEGG" id="bmic:BmR1_04g09705"/>
<feature type="transmembrane region" description="Helical" evidence="1">
    <location>
        <begin position="88"/>
        <end position="109"/>
    </location>
</feature>
<dbReference type="Proteomes" id="UP000002899">
    <property type="component" value="Chromosome IV"/>
</dbReference>
<evidence type="ECO:0000313" key="3">
    <source>
        <dbReference type="Proteomes" id="UP000002899"/>
    </source>
</evidence>
<organism evidence="2 3">
    <name type="scientific">Babesia microti (strain RI)</name>
    <dbReference type="NCBI Taxonomy" id="1133968"/>
    <lineage>
        <taxon>Eukaryota</taxon>
        <taxon>Sar</taxon>
        <taxon>Alveolata</taxon>
        <taxon>Apicomplexa</taxon>
        <taxon>Aconoidasida</taxon>
        <taxon>Piroplasmida</taxon>
        <taxon>Babesiidae</taxon>
        <taxon>Babesia</taxon>
    </lineage>
</organism>
<dbReference type="OrthoDB" id="198735at2759"/>
<keyword evidence="1" id="KW-0472">Membrane</keyword>
<dbReference type="VEuPathDB" id="PiroplasmaDB:BmR1_04g09705"/>
<dbReference type="RefSeq" id="XP_012650516.1">
    <property type="nucleotide sequence ID" value="XM_012795062.1"/>
</dbReference>
<protein>
    <submittedName>
        <fullName evidence="2">Uncharacterized protein</fullName>
    </submittedName>
</protein>
<accession>I7J9Y2</accession>
<evidence type="ECO:0000313" key="2">
    <source>
        <dbReference type="EMBL" id="CCF76108.1"/>
    </source>
</evidence>
<reference evidence="2 3" key="2">
    <citation type="journal article" date="2013" name="PLoS ONE">
        <title>Whole genome mapping and re-organization of the nuclear and mitochondrial genomes of Babesia microti isolates.</title>
        <authorList>
            <person name="Cornillot E."/>
            <person name="Dassouli A."/>
            <person name="Garg A."/>
            <person name="Pachikara N."/>
            <person name="Randazzo S."/>
            <person name="Depoix D."/>
            <person name="Carcy B."/>
            <person name="Delbecq S."/>
            <person name="Frutos R."/>
            <person name="Silva J.C."/>
            <person name="Sutton R."/>
            <person name="Krause P.J."/>
            <person name="Mamoun C.B."/>
        </authorList>
    </citation>
    <scope>NUCLEOTIDE SEQUENCE [LARGE SCALE GENOMIC DNA]</scope>
    <source>
        <strain evidence="2 3">RI</strain>
    </source>
</reference>
<dbReference type="EMBL" id="LN871599">
    <property type="protein sequence ID" value="CCF76108.1"/>
    <property type="molecule type" value="Genomic_DNA"/>
</dbReference>
<dbReference type="AlphaFoldDB" id="I7J9Y2"/>
<keyword evidence="3" id="KW-1185">Reference proteome</keyword>
<reference evidence="2 3" key="3">
    <citation type="journal article" date="2016" name="Sci. Rep.">
        <title>Genome-wide diversity and gene expression profiling of Babesia microti isolates identify polymorphic genes that mediate host-pathogen interactions.</title>
        <authorList>
            <person name="Silva J.C."/>
            <person name="Cornillot E."/>
            <person name="McCracken C."/>
            <person name="Usmani-Brown S."/>
            <person name="Dwivedi A."/>
            <person name="Ifeonu O.O."/>
            <person name="Crabtree J."/>
            <person name="Gotia H.T."/>
            <person name="Virji A.Z."/>
            <person name="Reynes C."/>
            <person name="Colinge J."/>
            <person name="Kumar V."/>
            <person name="Lawres L."/>
            <person name="Pazzi J.E."/>
            <person name="Pablo J.V."/>
            <person name="Hung C."/>
            <person name="Brancato J."/>
            <person name="Kumari P."/>
            <person name="Orvis J."/>
            <person name="Tretina K."/>
            <person name="Chibucos M."/>
            <person name="Ott S."/>
            <person name="Sadzewicz L."/>
            <person name="Sengamalay N."/>
            <person name="Shetty A.C."/>
            <person name="Su Q."/>
            <person name="Tallon L."/>
            <person name="Fraser C.M."/>
            <person name="Frutos R."/>
            <person name="Molina D.M."/>
            <person name="Krause P.J."/>
            <person name="Ben Mamoun C."/>
        </authorList>
    </citation>
    <scope>NUCLEOTIDE SEQUENCE [LARGE SCALE GENOMIC DNA]</scope>
    <source>
        <strain evidence="2 3">RI</strain>
    </source>
</reference>
<gene>
    <name evidence="2" type="ORF">BmR1_04g09705</name>
</gene>
<name>I7J9Y2_BABMR</name>
<dbReference type="GeneID" id="24426563"/>
<proteinExistence type="predicted"/>
<keyword evidence="1" id="KW-1133">Transmembrane helix</keyword>
<evidence type="ECO:0000256" key="1">
    <source>
        <dbReference type="SAM" id="Phobius"/>
    </source>
</evidence>
<reference evidence="2 3" key="1">
    <citation type="journal article" date="2012" name="Nucleic Acids Res.">
        <title>Sequencing of the smallest Apicomplexan genome from the human pathogen Babesia microti.</title>
        <authorList>
            <person name="Cornillot E."/>
            <person name="Hadj-Kaddour K."/>
            <person name="Dassouli A."/>
            <person name="Noel B."/>
            <person name="Ranwez V."/>
            <person name="Vacherie B."/>
            <person name="Augagneur Y."/>
            <person name="Bres V."/>
            <person name="Duclos A."/>
            <person name="Randazzo S."/>
            <person name="Carcy B."/>
            <person name="Debierre-Grockiego F."/>
            <person name="Delbecq S."/>
            <person name="Moubri-Menage K."/>
            <person name="Shams-Eldin H."/>
            <person name="Usmani-Brown S."/>
            <person name="Bringaud F."/>
            <person name="Wincker P."/>
            <person name="Vivares C.P."/>
            <person name="Schwarz R.T."/>
            <person name="Schetters T.P."/>
            <person name="Krause P.J."/>
            <person name="Gorenflot A."/>
            <person name="Berry V."/>
            <person name="Barbe V."/>
            <person name="Ben Mamoun C."/>
        </authorList>
    </citation>
    <scope>NUCLEOTIDE SEQUENCE [LARGE SCALE GENOMIC DNA]</scope>
    <source>
        <strain evidence="2 3">RI</strain>
    </source>
</reference>